<dbReference type="PANTHER" id="PTHR21327:SF18">
    <property type="entry name" value="3,4-DIHYDROXY-2-BUTANONE 4-PHOSPHATE SYNTHASE"/>
    <property type="match status" value="1"/>
</dbReference>
<comment type="cofactor">
    <cofactor evidence="14">
        <name>Mg(2+)</name>
        <dbReference type="ChEBI" id="CHEBI:18420"/>
    </cofactor>
    <cofactor evidence="14">
        <name>Mn(2+)</name>
        <dbReference type="ChEBI" id="CHEBI:29035"/>
    </cofactor>
    <text evidence="14">Binds 2 divalent metal cations per subunit. Magnesium or manganese.</text>
</comment>
<comment type="similarity">
    <text evidence="14">Belongs to the DHBP synthase family.</text>
</comment>
<dbReference type="PIRSF" id="PIRSF001259">
    <property type="entry name" value="RibA"/>
    <property type="match status" value="1"/>
</dbReference>
<keyword evidence="9 14" id="KW-0686">Riboflavin biosynthesis</keyword>
<dbReference type="GO" id="GO:0030145">
    <property type="term" value="F:manganese ion binding"/>
    <property type="evidence" value="ECO:0007669"/>
    <property type="project" value="UniProtKB-UniRule"/>
</dbReference>
<dbReference type="Proteomes" id="UP000476332">
    <property type="component" value="Unassembled WGS sequence"/>
</dbReference>
<protein>
    <recommendedName>
        <fullName evidence="8 14">3,4-dihydroxy-2-butanone 4-phosphate synthase</fullName>
        <shortName evidence="14">DHBP synthase</shortName>
        <ecNumber evidence="7 14">4.1.99.12</ecNumber>
    </recommendedName>
</protein>
<evidence type="ECO:0000256" key="5">
    <source>
        <dbReference type="ARBA" id="ARBA00005520"/>
    </source>
</evidence>
<dbReference type="GO" id="GO:0005829">
    <property type="term" value="C:cytosol"/>
    <property type="evidence" value="ECO:0007669"/>
    <property type="project" value="TreeGrafter"/>
</dbReference>
<dbReference type="RefSeq" id="WP_163044680.1">
    <property type="nucleotide sequence ID" value="NZ_JAAAMJ010000011.1"/>
</dbReference>
<dbReference type="SUPFAM" id="SSF142695">
    <property type="entry name" value="RibA-like"/>
    <property type="match status" value="1"/>
</dbReference>
<dbReference type="Gene3D" id="3.40.50.10990">
    <property type="entry name" value="GTP cyclohydrolase II"/>
    <property type="match status" value="1"/>
</dbReference>
<feature type="binding site" evidence="14">
    <location>
        <position position="37"/>
    </location>
    <ligand>
        <name>D-ribulose 5-phosphate</name>
        <dbReference type="ChEBI" id="CHEBI:58121"/>
    </ligand>
</feature>
<comment type="cofactor">
    <cofactor evidence="2">
        <name>Mn(2+)</name>
        <dbReference type="ChEBI" id="CHEBI:29035"/>
    </cofactor>
</comment>
<comment type="function">
    <text evidence="3 14">Catalyzes the conversion of D-ribulose 5-phosphate to formate and 3,4-dihydroxy-2-butanone 4-phosphate.</text>
</comment>
<feature type="binding site" evidence="14">
    <location>
        <position position="148"/>
    </location>
    <ligand>
        <name>Mg(2+)</name>
        <dbReference type="ChEBI" id="CHEBI:18420"/>
        <label>2</label>
    </ligand>
</feature>
<sequence>MTDQDTPLDRIEDAIEAIANGELVVVVDDTDRENEGDLIMAASKATPEKMAFMIRHTSGIICVPMTADRADRLNLPPMVANNLDPMRTAFTVSVDYREGMTTGISAEERANTARALTNDNCTGNDFLRPGHIFPLIARDGGVLTRSGHTEAGTDLAKLAGLEPAGVLAEIVNDDGTVKRLPELIPFAREHGLKIISIEDLISYRVRRESFVTCVKEEPLTIDGLNGVLRIYETPFDDMQHVVAVFGDVRAREKVPTRIHREQPVLDLFGRASGTRTWVEIAVEKLKNHGHGVLMLLRQPNVDQVSPLAAPEPVDGEMHGSALKRQQRWREIGIGAQILRDLDIRSISVLATHERAYVGLTGFGIEVAGTILVED</sequence>
<evidence type="ECO:0000313" key="17">
    <source>
        <dbReference type="Proteomes" id="UP000476332"/>
    </source>
</evidence>
<keyword evidence="13 14" id="KW-0456">Lyase</keyword>
<evidence type="ECO:0000256" key="10">
    <source>
        <dbReference type="ARBA" id="ARBA00022723"/>
    </source>
</evidence>
<dbReference type="InterPro" id="IPR032677">
    <property type="entry name" value="GTP_cyclohydro_II"/>
</dbReference>
<dbReference type="InterPro" id="IPR017945">
    <property type="entry name" value="DHBP_synth_RibB-like_a/b_dom"/>
</dbReference>
<evidence type="ECO:0000256" key="7">
    <source>
        <dbReference type="ARBA" id="ARBA00012153"/>
    </source>
</evidence>
<dbReference type="Pfam" id="PF00925">
    <property type="entry name" value="GTP_cyclohydro2"/>
    <property type="match status" value="1"/>
</dbReference>
<dbReference type="EMBL" id="JAAAMJ010000011">
    <property type="protein sequence ID" value="NDV87857.1"/>
    <property type="molecule type" value="Genomic_DNA"/>
</dbReference>
<feature type="site" description="Essential for catalytic activity" evidence="14">
    <location>
        <position position="131"/>
    </location>
</feature>
<evidence type="ECO:0000256" key="13">
    <source>
        <dbReference type="ARBA" id="ARBA00023239"/>
    </source>
</evidence>
<evidence type="ECO:0000256" key="14">
    <source>
        <dbReference type="HAMAP-Rule" id="MF_00180"/>
    </source>
</evidence>
<comment type="similarity">
    <text evidence="6">In the C-terminal section; belongs to the GTP cyclohydrolase II family.</text>
</comment>
<dbReference type="Pfam" id="PF00926">
    <property type="entry name" value="DHBP_synthase"/>
    <property type="match status" value="1"/>
</dbReference>
<dbReference type="GO" id="GO:0000287">
    <property type="term" value="F:magnesium ion binding"/>
    <property type="evidence" value="ECO:0007669"/>
    <property type="project" value="UniProtKB-UniRule"/>
</dbReference>
<accession>A0A6L9MJ61</accession>
<feature type="binding site" evidence="14">
    <location>
        <begin position="32"/>
        <end position="33"/>
    </location>
    <ligand>
        <name>D-ribulose 5-phosphate</name>
        <dbReference type="ChEBI" id="CHEBI:58121"/>
    </ligand>
</feature>
<feature type="binding site" evidence="14">
    <location>
        <begin position="145"/>
        <end position="149"/>
    </location>
    <ligand>
        <name>D-ribulose 5-phosphate</name>
        <dbReference type="ChEBI" id="CHEBI:58121"/>
    </ligand>
</feature>
<keyword evidence="12 14" id="KW-0464">Manganese</keyword>
<feature type="domain" description="GTP cyclohydrolase II" evidence="15">
    <location>
        <begin position="228"/>
        <end position="369"/>
    </location>
</feature>
<dbReference type="PANTHER" id="PTHR21327">
    <property type="entry name" value="GTP CYCLOHYDROLASE II-RELATED"/>
    <property type="match status" value="1"/>
</dbReference>
<dbReference type="InterPro" id="IPR036144">
    <property type="entry name" value="RibA-like_sf"/>
</dbReference>
<feature type="site" description="Essential for catalytic activity" evidence="14">
    <location>
        <position position="169"/>
    </location>
</feature>
<evidence type="ECO:0000256" key="8">
    <source>
        <dbReference type="ARBA" id="ARBA00018836"/>
    </source>
</evidence>
<dbReference type="NCBIfam" id="TIGR00506">
    <property type="entry name" value="ribB"/>
    <property type="match status" value="1"/>
</dbReference>
<evidence type="ECO:0000259" key="15">
    <source>
        <dbReference type="Pfam" id="PF00925"/>
    </source>
</evidence>
<feature type="binding site" evidence="14">
    <location>
        <position position="33"/>
    </location>
    <ligand>
        <name>Mg(2+)</name>
        <dbReference type="ChEBI" id="CHEBI:18420"/>
        <label>2</label>
    </ligand>
</feature>
<dbReference type="FunFam" id="3.90.870.10:FF:000001">
    <property type="entry name" value="Riboflavin biosynthesis protein RibBA"/>
    <property type="match status" value="1"/>
</dbReference>
<evidence type="ECO:0000256" key="11">
    <source>
        <dbReference type="ARBA" id="ARBA00022842"/>
    </source>
</evidence>
<evidence type="ECO:0000256" key="2">
    <source>
        <dbReference type="ARBA" id="ARBA00001936"/>
    </source>
</evidence>
<dbReference type="HAMAP" id="MF_00180">
    <property type="entry name" value="RibB"/>
    <property type="match status" value="1"/>
</dbReference>
<dbReference type="SUPFAM" id="SSF55821">
    <property type="entry name" value="YrdC/RibB"/>
    <property type="match status" value="1"/>
</dbReference>
<dbReference type="GO" id="GO:0003935">
    <property type="term" value="F:GTP cyclohydrolase II activity"/>
    <property type="evidence" value="ECO:0007669"/>
    <property type="project" value="TreeGrafter"/>
</dbReference>
<dbReference type="Gene3D" id="3.90.870.10">
    <property type="entry name" value="DHBP synthase"/>
    <property type="match status" value="1"/>
</dbReference>
<organism evidence="16 17">
    <name type="scientific">Aurantimonas aggregata</name>
    <dbReference type="NCBI Taxonomy" id="2047720"/>
    <lineage>
        <taxon>Bacteria</taxon>
        <taxon>Pseudomonadati</taxon>
        <taxon>Pseudomonadota</taxon>
        <taxon>Alphaproteobacteria</taxon>
        <taxon>Hyphomicrobiales</taxon>
        <taxon>Aurantimonadaceae</taxon>
        <taxon>Aurantimonas</taxon>
    </lineage>
</organism>
<evidence type="ECO:0000313" key="16">
    <source>
        <dbReference type="EMBL" id="NDV87857.1"/>
    </source>
</evidence>
<evidence type="ECO:0000256" key="9">
    <source>
        <dbReference type="ARBA" id="ARBA00022619"/>
    </source>
</evidence>
<feature type="binding site" evidence="14">
    <location>
        <position position="33"/>
    </location>
    <ligand>
        <name>Mg(2+)</name>
        <dbReference type="ChEBI" id="CHEBI:18420"/>
        <label>1</label>
    </ligand>
</feature>
<reference evidence="16 17" key="1">
    <citation type="submission" date="2020-01" db="EMBL/GenBank/DDBJ databases">
        <title>Genomes of bacteria type strains.</title>
        <authorList>
            <person name="Chen J."/>
            <person name="Zhu S."/>
            <person name="Chen J."/>
        </authorList>
    </citation>
    <scope>NUCLEOTIDE SEQUENCE [LARGE SCALE GENOMIC DNA]</scope>
    <source>
        <strain evidence="16 17">KCTC 52919</strain>
    </source>
</reference>
<dbReference type="GO" id="GO:0008686">
    <property type="term" value="F:3,4-dihydroxy-2-butanone-4-phosphate synthase activity"/>
    <property type="evidence" value="ECO:0007669"/>
    <property type="project" value="UniProtKB-UniRule"/>
</dbReference>
<dbReference type="UniPathway" id="UPA00275">
    <property type="reaction ID" value="UER00399"/>
</dbReference>
<comment type="caution">
    <text evidence="16">The sequence shown here is derived from an EMBL/GenBank/DDBJ whole genome shotgun (WGS) entry which is preliminary data.</text>
</comment>
<gene>
    <name evidence="14 16" type="primary">ribB</name>
    <name evidence="16" type="ORF">GTW51_14210</name>
</gene>
<keyword evidence="17" id="KW-1185">Reference proteome</keyword>
<name>A0A6L9MJ61_9HYPH</name>
<evidence type="ECO:0000256" key="1">
    <source>
        <dbReference type="ARBA" id="ARBA00000141"/>
    </source>
</evidence>
<comment type="pathway">
    <text evidence="4 14">Cofactor biosynthesis; riboflavin biosynthesis; 2-hydroxy-3-oxobutyl phosphate from D-ribulose 5-phosphate: step 1/1.</text>
</comment>
<comment type="catalytic activity">
    <reaction evidence="1 14">
        <text>D-ribulose 5-phosphate = (2S)-2-hydroxy-3-oxobutyl phosphate + formate + H(+)</text>
        <dbReference type="Rhea" id="RHEA:18457"/>
        <dbReference type="ChEBI" id="CHEBI:15378"/>
        <dbReference type="ChEBI" id="CHEBI:15740"/>
        <dbReference type="ChEBI" id="CHEBI:58121"/>
        <dbReference type="ChEBI" id="CHEBI:58830"/>
        <dbReference type="EC" id="4.1.99.12"/>
    </reaction>
</comment>
<dbReference type="GO" id="GO:0009231">
    <property type="term" value="P:riboflavin biosynthetic process"/>
    <property type="evidence" value="ECO:0007669"/>
    <property type="project" value="UniProtKB-UniRule"/>
</dbReference>
<dbReference type="InterPro" id="IPR000422">
    <property type="entry name" value="DHBP_synthase_RibB"/>
</dbReference>
<keyword evidence="11 14" id="KW-0460">Magnesium</keyword>
<dbReference type="AlphaFoldDB" id="A0A6L9MJ61"/>
<evidence type="ECO:0000256" key="3">
    <source>
        <dbReference type="ARBA" id="ARBA00002284"/>
    </source>
</evidence>
<evidence type="ECO:0000256" key="12">
    <source>
        <dbReference type="ARBA" id="ARBA00023211"/>
    </source>
</evidence>
<evidence type="ECO:0000256" key="4">
    <source>
        <dbReference type="ARBA" id="ARBA00004904"/>
    </source>
</evidence>
<keyword evidence="10 14" id="KW-0479">Metal-binding</keyword>
<comment type="subunit">
    <text evidence="14">Homodimer.</text>
</comment>
<evidence type="ECO:0000256" key="6">
    <source>
        <dbReference type="ARBA" id="ARBA00008976"/>
    </source>
</evidence>
<dbReference type="EC" id="4.1.99.12" evidence="7 14"/>
<comment type="similarity">
    <text evidence="5">In the N-terminal section; belongs to the DHBP synthase family.</text>
</comment>
<proteinExistence type="inferred from homology"/>